<gene>
    <name evidence="1" type="ORF">Zmor_011046</name>
</gene>
<name>A0AA38IQE0_9CUCU</name>
<evidence type="ECO:0000313" key="2">
    <source>
        <dbReference type="Proteomes" id="UP001168821"/>
    </source>
</evidence>
<dbReference type="EMBL" id="JALNTZ010000003">
    <property type="protein sequence ID" value="KAJ3659356.1"/>
    <property type="molecule type" value="Genomic_DNA"/>
</dbReference>
<reference evidence="1" key="1">
    <citation type="journal article" date="2023" name="G3 (Bethesda)">
        <title>Whole genome assemblies of Zophobas morio and Tenebrio molitor.</title>
        <authorList>
            <person name="Kaur S."/>
            <person name="Stinson S.A."/>
            <person name="diCenzo G.C."/>
        </authorList>
    </citation>
    <scope>NUCLEOTIDE SEQUENCE</scope>
    <source>
        <strain evidence="1">QUZm001</strain>
    </source>
</reference>
<dbReference type="Proteomes" id="UP001168821">
    <property type="component" value="Unassembled WGS sequence"/>
</dbReference>
<sequence>MNYFDAFYKEENCRIEVLMLILMQVWKRILHVAGYGSAAGPDQRIFGPEAQKYWAPGPFHLDIISFNFYFPSVSERSIVRRSTLYSYVFSIFHNP</sequence>
<evidence type="ECO:0000313" key="1">
    <source>
        <dbReference type="EMBL" id="KAJ3659356.1"/>
    </source>
</evidence>
<comment type="caution">
    <text evidence="1">The sequence shown here is derived from an EMBL/GenBank/DDBJ whole genome shotgun (WGS) entry which is preliminary data.</text>
</comment>
<accession>A0AA38IQE0</accession>
<keyword evidence="2" id="KW-1185">Reference proteome</keyword>
<organism evidence="1 2">
    <name type="scientific">Zophobas morio</name>
    <dbReference type="NCBI Taxonomy" id="2755281"/>
    <lineage>
        <taxon>Eukaryota</taxon>
        <taxon>Metazoa</taxon>
        <taxon>Ecdysozoa</taxon>
        <taxon>Arthropoda</taxon>
        <taxon>Hexapoda</taxon>
        <taxon>Insecta</taxon>
        <taxon>Pterygota</taxon>
        <taxon>Neoptera</taxon>
        <taxon>Endopterygota</taxon>
        <taxon>Coleoptera</taxon>
        <taxon>Polyphaga</taxon>
        <taxon>Cucujiformia</taxon>
        <taxon>Tenebrionidae</taxon>
        <taxon>Zophobas</taxon>
    </lineage>
</organism>
<dbReference type="AlphaFoldDB" id="A0AA38IQE0"/>
<proteinExistence type="predicted"/>
<protein>
    <submittedName>
        <fullName evidence="1">Uncharacterized protein</fullName>
    </submittedName>
</protein>